<dbReference type="PANTHER" id="PTHR21495">
    <property type="entry name" value="NUCLEOPORIN-RELATED"/>
    <property type="match status" value="1"/>
</dbReference>
<organism evidence="5 6">
    <name type="scientific">Corchorus olitorius</name>
    <dbReference type="NCBI Taxonomy" id="93759"/>
    <lineage>
        <taxon>Eukaryota</taxon>
        <taxon>Viridiplantae</taxon>
        <taxon>Streptophyta</taxon>
        <taxon>Embryophyta</taxon>
        <taxon>Tracheophyta</taxon>
        <taxon>Spermatophyta</taxon>
        <taxon>Magnoliopsida</taxon>
        <taxon>eudicotyledons</taxon>
        <taxon>Gunneridae</taxon>
        <taxon>Pentapetalae</taxon>
        <taxon>rosids</taxon>
        <taxon>malvids</taxon>
        <taxon>Malvales</taxon>
        <taxon>Malvaceae</taxon>
        <taxon>Grewioideae</taxon>
        <taxon>Apeibeae</taxon>
        <taxon>Corchorus</taxon>
    </lineage>
</organism>
<dbReference type="EMBL" id="AWUE01020342">
    <property type="protein sequence ID" value="OMO68827.1"/>
    <property type="molecule type" value="Genomic_DNA"/>
</dbReference>
<evidence type="ECO:0000256" key="4">
    <source>
        <dbReference type="RuleBase" id="RU363099"/>
    </source>
</evidence>
<dbReference type="Pfam" id="PF03018">
    <property type="entry name" value="Dirigent"/>
    <property type="match status" value="1"/>
</dbReference>
<dbReference type="Gene3D" id="2.40.480.10">
    <property type="entry name" value="Allene oxide cyclase-like"/>
    <property type="match status" value="2"/>
</dbReference>
<comment type="subcellular location">
    <subcellularLocation>
        <location evidence="4">Secreted</location>
        <location evidence="4">Extracellular space</location>
        <location evidence="4">Apoplast</location>
    </subcellularLocation>
</comment>
<keyword evidence="4" id="KW-0732">Signal</keyword>
<dbReference type="OrthoDB" id="1864232at2759"/>
<dbReference type="GO" id="GO:0048046">
    <property type="term" value="C:apoplast"/>
    <property type="evidence" value="ECO:0007669"/>
    <property type="project" value="UniProtKB-SubCell"/>
</dbReference>
<dbReference type="Proteomes" id="UP000187203">
    <property type="component" value="Unassembled WGS sequence"/>
</dbReference>
<comment type="caution">
    <text evidence="5">The sequence shown here is derived from an EMBL/GenBank/DDBJ whole genome shotgun (WGS) entry which is preliminary data.</text>
</comment>
<protein>
    <recommendedName>
        <fullName evidence="4">Dirigent protein</fullName>
    </recommendedName>
</protein>
<comment type="similarity">
    <text evidence="1 4">Belongs to the plant dirigent protein family.</text>
</comment>
<comment type="subunit">
    <text evidence="2 4">Homodimer.</text>
</comment>
<evidence type="ECO:0000256" key="2">
    <source>
        <dbReference type="ARBA" id="ARBA00011738"/>
    </source>
</evidence>
<comment type="function">
    <text evidence="4">Dirigent proteins impart stereoselectivity on the phenoxy radical-coupling reaction, yielding optically active lignans from two molecules of coniferyl alcohol in the biosynthesis of lignans, flavonolignans, and alkaloids and thus plays a central role in plant secondary metabolism.</text>
</comment>
<name>A0A1R3HEN5_9ROSI</name>
<dbReference type="InterPro" id="IPR004265">
    <property type="entry name" value="Dirigent"/>
</dbReference>
<feature type="signal peptide" evidence="4">
    <location>
        <begin position="1"/>
        <end position="30"/>
    </location>
</feature>
<evidence type="ECO:0000256" key="1">
    <source>
        <dbReference type="ARBA" id="ARBA00010746"/>
    </source>
</evidence>
<gene>
    <name evidence="5" type="ORF">COLO4_29379</name>
</gene>
<evidence type="ECO:0000313" key="5">
    <source>
        <dbReference type="EMBL" id="OMO68827.1"/>
    </source>
</evidence>
<accession>A0A1R3HEN5</accession>
<proteinExistence type="inferred from homology"/>
<dbReference type="InterPro" id="IPR044859">
    <property type="entry name" value="Allene_oxi_cyc_Dirigent"/>
</dbReference>
<evidence type="ECO:0000313" key="6">
    <source>
        <dbReference type="Proteomes" id="UP000187203"/>
    </source>
</evidence>
<evidence type="ECO:0000256" key="3">
    <source>
        <dbReference type="ARBA" id="ARBA00022525"/>
    </source>
</evidence>
<reference evidence="6" key="1">
    <citation type="submission" date="2013-09" db="EMBL/GenBank/DDBJ databases">
        <title>Corchorus olitorius genome sequencing.</title>
        <authorList>
            <person name="Alam M."/>
            <person name="Haque M.S."/>
            <person name="Islam M.S."/>
            <person name="Emdad E.M."/>
            <person name="Islam M.M."/>
            <person name="Ahmed B."/>
            <person name="Halim A."/>
            <person name="Hossen Q.M.M."/>
            <person name="Hossain M.Z."/>
            <person name="Ahmed R."/>
            <person name="Khan M.M."/>
            <person name="Islam R."/>
            <person name="Rashid M.M."/>
            <person name="Khan S.A."/>
            <person name="Rahman M.S."/>
            <person name="Alam M."/>
            <person name="Yahiya A.S."/>
            <person name="Khan M.S."/>
            <person name="Azam M.S."/>
            <person name="Haque T."/>
            <person name="Lashkar M.Z.H."/>
            <person name="Akhand A.I."/>
            <person name="Morshed G."/>
            <person name="Roy S."/>
            <person name="Uddin K.S."/>
            <person name="Rabeya T."/>
            <person name="Hossain A.S."/>
            <person name="Chowdhury A."/>
            <person name="Snigdha A.R."/>
            <person name="Mortoza M.S."/>
            <person name="Matin S.A."/>
            <person name="Hoque S.M.E."/>
            <person name="Islam M.K."/>
            <person name="Roy D.K."/>
            <person name="Haider R."/>
            <person name="Moosa M.M."/>
            <person name="Elias S.M."/>
            <person name="Hasan A.M."/>
            <person name="Jahan S."/>
            <person name="Shafiuddin M."/>
            <person name="Mahmood N."/>
            <person name="Shommy N.S."/>
        </authorList>
    </citation>
    <scope>NUCLEOTIDE SEQUENCE [LARGE SCALE GENOMIC DNA]</scope>
    <source>
        <strain evidence="6">cv. O-4</strain>
    </source>
</reference>
<dbReference type="STRING" id="93759.A0A1R3HEN5"/>
<keyword evidence="6" id="KW-1185">Reference proteome</keyword>
<dbReference type="AlphaFoldDB" id="A0A1R3HEN5"/>
<feature type="chain" id="PRO_5011823446" description="Dirigent protein" evidence="4">
    <location>
        <begin position="31"/>
        <end position="204"/>
    </location>
</feature>
<sequence length="204" mass="22340">MAPINIQQSSIFFLILFFAIFSFSTSLAIAHDPSEVFSKYISPSSLGLKREKLSHLHFYLHDISAGKNATAVRVAEAPSSNTSSSSFGVVVMMDDPLTIKPDLNSTMVGRAQGITLSVLGRNKVLSSVREMPIVGGSGVFRFARGYAQAKTYSNGQVESIVEVLNFVGLAGGERRIVHSAKKRLFLSVLQLRFQTENFLKLLDH</sequence>
<keyword evidence="4" id="KW-0052">Apoplast</keyword>
<dbReference type="GO" id="GO:0009699">
    <property type="term" value="P:phenylpropanoid biosynthetic process"/>
    <property type="evidence" value="ECO:0007669"/>
    <property type="project" value="UniProtKB-ARBA"/>
</dbReference>
<keyword evidence="3 4" id="KW-0964">Secreted</keyword>